<evidence type="ECO:0000313" key="6">
    <source>
        <dbReference type="RefSeq" id="XP_010781984.1"/>
    </source>
</evidence>
<reference evidence="6" key="1">
    <citation type="submission" date="2025-08" db="UniProtKB">
        <authorList>
            <consortium name="RefSeq"/>
        </authorList>
    </citation>
    <scope>IDENTIFICATION</scope>
    <source>
        <tissue evidence="6">Muscle</tissue>
    </source>
</reference>
<proteinExistence type="predicted"/>
<dbReference type="InterPro" id="IPR051567">
    <property type="entry name" value="Unconventional_Myosin_ATPase"/>
</dbReference>
<dbReference type="Proteomes" id="UP000504611">
    <property type="component" value="Unplaced"/>
</dbReference>
<evidence type="ECO:0000256" key="3">
    <source>
        <dbReference type="SAM" id="MobiDB-lite"/>
    </source>
</evidence>
<dbReference type="InterPro" id="IPR059004">
    <property type="entry name" value="MYO15"/>
</dbReference>
<keyword evidence="5" id="KW-1185">Reference proteome</keyword>
<protein>
    <submittedName>
        <fullName evidence="6">Unconventional myosin-XVB-like</fullName>
    </submittedName>
</protein>
<dbReference type="RefSeq" id="XP_010781984.1">
    <property type="nucleotide sequence ID" value="XM_010783682.1"/>
</dbReference>
<dbReference type="Pfam" id="PF14604">
    <property type="entry name" value="SH3_9"/>
    <property type="match status" value="1"/>
</dbReference>
<dbReference type="PROSITE" id="PS50002">
    <property type="entry name" value="SH3"/>
    <property type="match status" value="1"/>
</dbReference>
<dbReference type="PANTHER" id="PTHR22692:SF16">
    <property type="entry name" value="MYOSIN XVB"/>
    <property type="match status" value="1"/>
</dbReference>
<name>A0A6I9NVN1_9TELE</name>
<dbReference type="SMART" id="SM00326">
    <property type="entry name" value="SH3"/>
    <property type="match status" value="1"/>
</dbReference>
<feature type="region of interest" description="Disordered" evidence="3">
    <location>
        <begin position="282"/>
        <end position="320"/>
    </location>
</feature>
<feature type="domain" description="SH3" evidence="4">
    <location>
        <begin position="213"/>
        <end position="274"/>
    </location>
</feature>
<dbReference type="OrthoDB" id="8182952at2759"/>
<evidence type="ECO:0000256" key="2">
    <source>
        <dbReference type="PROSITE-ProRule" id="PRU00192"/>
    </source>
</evidence>
<dbReference type="PANTHER" id="PTHR22692">
    <property type="entry name" value="MYOSIN VII, XV"/>
    <property type="match status" value="1"/>
</dbReference>
<dbReference type="SUPFAM" id="SSF50044">
    <property type="entry name" value="SH3-domain"/>
    <property type="match status" value="1"/>
</dbReference>
<dbReference type="AlphaFoldDB" id="A0A6I9NVN1"/>
<evidence type="ECO:0000313" key="5">
    <source>
        <dbReference type="Proteomes" id="UP000504611"/>
    </source>
</evidence>
<dbReference type="Pfam" id="PF26570">
    <property type="entry name" value="MYO15"/>
    <property type="match status" value="1"/>
</dbReference>
<gene>
    <name evidence="6" type="primary">LOC104956211</name>
</gene>
<sequence>MAAPSLDVMPDGDGIRSQLHRFSAGVYFSYSYVPGKLFLRKEVFYPREMFNRPYILNLLCEQIMKDTYSDSCVRISKEERRKMKDLLANFNVGMTISTIQNDNMKKRIVMAARDNWENYFTRLFPVKPESGDAQVLAVSHRGIRLLKVVRASGINPKHLRLLRSYSFAELLSVELRGTDRVEVELKSEVLVLQSSRAPQITAMIQLFLQELLRDSGHVVALKSYVTDDKSLLSFSRGEVIKLLPMDRLQTGWSFGTLGGRSGLFPEDLTQPSAAPDYHCRTFKRKDDKRKSTRGAAPVSQSNGPPPGPSSREGSVLARRSVQSSRKGSVLELEIFSGMAEFAMNYFRVGSTGLPATGRIFSEAVKHTE</sequence>
<dbReference type="InterPro" id="IPR011993">
    <property type="entry name" value="PH-like_dom_sf"/>
</dbReference>
<dbReference type="Gene3D" id="2.30.29.30">
    <property type="entry name" value="Pleckstrin-homology domain (PH domain)/Phosphotyrosine-binding domain (PTB)"/>
    <property type="match status" value="1"/>
</dbReference>
<keyword evidence="1 2" id="KW-0728">SH3 domain</keyword>
<dbReference type="KEGG" id="ncc:104956211"/>
<dbReference type="GeneID" id="104956211"/>
<evidence type="ECO:0000256" key="1">
    <source>
        <dbReference type="ARBA" id="ARBA00022443"/>
    </source>
</evidence>
<dbReference type="InterPro" id="IPR036028">
    <property type="entry name" value="SH3-like_dom_sf"/>
</dbReference>
<evidence type="ECO:0000259" key="4">
    <source>
        <dbReference type="PROSITE" id="PS50002"/>
    </source>
</evidence>
<feature type="non-terminal residue" evidence="6">
    <location>
        <position position="368"/>
    </location>
</feature>
<dbReference type="Gene3D" id="2.30.30.40">
    <property type="entry name" value="SH3 Domains"/>
    <property type="match status" value="1"/>
</dbReference>
<accession>A0A6I9NVN1</accession>
<dbReference type="InterPro" id="IPR001452">
    <property type="entry name" value="SH3_domain"/>
</dbReference>
<organism evidence="5 6">
    <name type="scientific">Notothenia coriiceps</name>
    <name type="common">black rockcod</name>
    <dbReference type="NCBI Taxonomy" id="8208"/>
    <lineage>
        <taxon>Eukaryota</taxon>
        <taxon>Metazoa</taxon>
        <taxon>Chordata</taxon>
        <taxon>Craniata</taxon>
        <taxon>Vertebrata</taxon>
        <taxon>Euteleostomi</taxon>
        <taxon>Actinopterygii</taxon>
        <taxon>Neopterygii</taxon>
        <taxon>Teleostei</taxon>
        <taxon>Neoteleostei</taxon>
        <taxon>Acanthomorphata</taxon>
        <taxon>Eupercaria</taxon>
        <taxon>Perciformes</taxon>
        <taxon>Notothenioidei</taxon>
        <taxon>Nototheniidae</taxon>
        <taxon>Notothenia</taxon>
    </lineage>
</organism>